<dbReference type="Pfam" id="PF03432">
    <property type="entry name" value="Relaxase"/>
    <property type="match status" value="1"/>
</dbReference>
<dbReference type="InterPro" id="IPR021795">
    <property type="entry name" value="DUF3363"/>
</dbReference>
<protein>
    <recommendedName>
        <fullName evidence="2">MobA/VirD2-like nuclease domain-containing protein</fullName>
    </recommendedName>
</protein>
<reference evidence="3" key="2">
    <citation type="journal article" date="2008" name="PLoS Biol.">
        <title>Population genomic analysis of strain variation in Leptospirillum group II bacteria involved in acid mine drainage formation.</title>
        <authorList>
            <person name="Simmons S.L."/>
            <person name="Dibartolo G."/>
            <person name="Denef V.J."/>
            <person name="Goltsman D.S."/>
            <person name="Thelen M.P."/>
            <person name="Banfield J.F."/>
        </authorList>
    </citation>
    <scope>NUCLEOTIDE SEQUENCE [LARGE SCALE GENOMIC DNA]</scope>
</reference>
<dbReference type="Pfam" id="PF11843">
    <property type="entry name" value="DUF3363"/>
    <property type="match status" value="1"/>
</dbReference>
<reference evidence="3" key="1">
    <citation type="journal article" date="2004" name="Nature">
        <title>Community structure and metabolism through reconstruction of microbial genomes from the environment.</title>
        <authorList>
            <person name="Tyson G.W."/>
            <person name="Chapman J."/>
            <person name="Hugenholtz P."/>
            <person name="Allen E.E."/>
            <person name="Ram R.J."/>
            <person name="Richardson P.M."/>
            <person name="Solovyev V.V."/>
            <person name="Rubin E.M."/>
            <person name="Rokhsar D.S."/>
            <person name="Banfield J.F."/>
        </authorList>
    </citation>
    <scope>NUCLEOTIDE SEQUENCE [LARGE SCALE GENOMIC DNA]</scope>
</reference>
<proteinExistence type="predicted"/>
<gene>
    <name evidence="3" type="ORF">CGL2_09933001</name>
</gene>
<evidence type="ECO:0000256" key="1">
    <source>
        <dbReference type="SAM" id="MobiDB-lite"/>
    </source>
</evidence>
<dbReference type="InterPro" id="IPR005094">
    <property type="entry name" value="Endonuclease_MobA/VirD2"/>
</dbReference>
<name>B6AP83_9BACT</name>
<dbReference type="EMBL" id="DS995260">
    <property type="protein sequence ID" value="EDZ39069.1"/>
    <property type="molecule type" value="Genomic_DNA"/>
</dbReference>
<feature type="domain" description="MobA/VirD2-like nuclease" evidence="2">
    <location>
        <begin position="8"/>
        <end position="98"/>
    </location>
</feature>
<feature type="compositionally biased region" description="Basic and acidic residues" evidence="1">
    <location>
        <begin position="273"/>
        <end position="293"/>
    </location>
</feature>
<organism evidence="3">
    <name type="scientific">Leptospirillum sp. Group II '5-way CG'</name>
    <dbReference type="NCBI Taxonomy" id="419541"/>
    <lineage>
        <taxon>Bacteria</taxon>
        <taxon>Pseudomonadati</taxon>
        <taxon>Nitrospirota</taxon>
        <taxon>Nitrospiria</taxon>
        <taxon>Nitrospirales</taxon>
        <taxon>Nitrospiraceae</taxon>
        <taxon>Leptospirillum</taxon>
    </lineage>
</organism>
<evidence type="ECO:0000259" key="2">
    <source>
        <dbReference type="Pfam" id="PF03432"/>
    </source>
</evidence>
<sequence length="305" mass="35098">MPERLDRWQSSRDRHMFRIILSPEDGDRLDLFSYTRETIRRMEKSLGTKLEWAAVEHDNTDNPHVHVVLRGKDDRGRDLVLDRDFIRSGLRNLARNLATERLGYRSAEEILESREKTIESPHLTEVDRSLLARATITPKGARVLSLKSSSGDPVLNRRRRQDEERLLVLEQFGVARRLRGDTWQLADNSEEVLKGMGLMRDIVKRRALVERNASRPGLPFSLSWPGETLSGKILGSGAVSETSEEKYLFVEGTDGRMYYETSKTPVPAPGTKVRLERDKRNRVRVMVEKEGRSRRSLPNPEKGRE</sequence>
<evidence type="ECO:0000313" key="3">
    <source>
        <dbReference type="EMBL" id="EDZ39069.1"/>
    </source>
</evidence>
<accession>B6AP83</accession>
<feature type="region of interest" description="Disordered" evidence="1">
    <location>
        <begin position="261"/>
        <end position="305"/>
    </location>
</feature>
<dbReference type="AlphaFoldDB" id="B6AP83"/>